<dbReference type="OrthoDB" id="1466667at2"/>
<dbReference type="Proteomes" id="UP000247973">
    <property type="component" value="Unassembled WGS sequence"/>
</dbReference>
<dbReference type="EMBL" id="QICL01000002">
    <property type="protein sequence ID" value="PXV68163.1"/>
    <property type="molecule type" value="Genomic_DNA"/>
</dbReference>
<dbReference type="AlphaFoldDB" id="A0A2V3PSV6"/>
<organism evidence="2 3">
    <name type="scientific">Dysgonomonas alginatilytica</name>
    <dbReference type="NCBI Taxonomy" id="1605892"/>
    <lineage>
        <taxon>Bacteria</taxon>
        <taxon>Pseudomonadati</taxon>
        <taxon>Bacteroidota</taxon>
        <taxon>Bacteroidia</taxon>
        <taxon>Bacteroidales</taxon>
        <taxon>Dysgonomonadaceae</taxon>
        <taxon>Dysgonomonas</taxon>
    </lineage>
</organism>
<keyword evidence="2" id="KW-0131">Cell cycle</keyword>
<evidence type="ECO:0000313" key="3">
    <source>
        <dbReference type="Proteomes" id="UP000247973"/>
    </source>
</evidence>
<evidence type="ECO:0000313" key="2">
    <source>
        <dbReference type="EMBL" id="PXV68163.1"/>
    </source>
</evidence>
<evidence type="ECO:0000259" key="1">
    <source>
        <dbReference type="Pfam" id="PF03799"/>
    </source>
</evidence>
<protein>
    <submittedName>
        <fullName evidence="2">Cell division protein FtsQ</fullName>
    </submittedName>
</protein>
<feature type="domain" description="Cell division protein FtsQ/DivIB C-terminal" evidence="1">
    <location>
        <begin position="119"/>
        <end position="219"/>
    </location>
</feature>
<keyword evidence="2" id="KW-0132">Cell division</keyword>
<accession>A0A2V3PSV6</accession>
<reference evidence="2 3" key="1">
    <citation type="submission" date="2018-03" db="EMBL/GenBank/DDBJ databases">
        <title>Genomic Encyclopedia of Archaeal and Bacterial Type Strains, Phase II (KMG-II): from individual species to whole genera.</title>
        <authorList>
            <person name="Goeker M."/>
        </authorList>
    </citation>
    <scope>NUCLEOTIDE SEQUENCE [LARGE SCALE GENOMIC DNA]</scope>
    <source>
        <strain evidence="2 3">DSM 100214</strain>
    </source>
</reference>
<comment type="caution">
    <text evidence="2">The sequence shown here is derived from an EMBL/GenBank/DDBJ whole genome shotgun (WGS) entry which is preliminary data.</text>
</comment>
<dbReference type="Pfam" id="PF03799">
    <property type="entry name" value="FtsQ_DivIB_C"/>
    <property type="match status" value="1"/>
</dbReference>
<sequence length="244" mass="27634">MVKKILVIIGLCLLGGYLIFAAFFFEKKPQDKICNQFEIVVNNEDTDRFINVADLEKDIDSRGLNPYGKQLKEVNTLAIQEALLSNKLIKSAEVFLTSGGGIRAVIIERIPILRVMPAGGQSYYIDKDGEKMPLSIHNTAYLPIATGEIKDEFAKTDLYKFALFLSKNEFWNAQIEQIVVQSPNEVVLITRIGNHEVLMGKLEDVDAKLDRLKKFYTEALPGTGWNRYTKINLKYDKQVVGTKR</sequence>
<name>A0A2V3PSV6_9BACT</name>
<proteinExistence type="predicted"/>
<keyword evidence="3" id="KW-1185">Reference proteome</keyword>
<dbReference type="RefSeq" id="WP_110309445.1">
    <property type="nucleotide sequence ID" value="NZ_QICL01000002.1"/>
</dbReference>
<dbReference type="GO" id="GO:0051301">
    <property type="term" value="P:cell division"/>
    <property type="evidence" value="ECO:0007669"/>
    <property type="project" value="UniProtKB-KW"/>
</dbReference>
<gene>
    <name evidence="2" type="ORF">CLV62_102195</name>
</gene>
<dbReference type="InterPro" id="IPR005548">
    <property type="entry name" value="Cell_div_FtsQ/DivIB_C"/>
</dbReference>